<gene>
    <name evidence="1" type="ORF">CHC_T00004492001</name>
</gene>
<dbReference type="RefSeq" id="XP_005715888.1">
    <property type="nucleotide sequence ID" value="XM_005715831.1"/>
</dbReference>
<sequence>MALLDCSVSSPVIIDLSRHQFPLHAYSGTLRESGMRAMVHAS</sequence>
<dbReference type="GeneID" id="17323603"/>
<name>R7QDC4_CHOCR</name>
<evidence type="ECO:0000313" key="1">
    <source>
        <dbReference type="EMBL" id="CDF36069.1"/>
    </source>
</evidence>
<proteinExistence type="predicted"/>
<dbReference type="KEGG" id="ccp:CHC_T00004492001"/>
<evidence type="ECO:0000313" key="2">
    <source>
        <dbReference type="Proteomes" id="UP000012073"/>
    </source>
</evidence>
<organism evidence="1 2">
    <name type="scientific">Chondrus crispus</name>
    <name type="common">Carrageen Irish moss</name>
    <name type="synonym">Polymorpha crispa</name>
    <dbReference type="NCBI Taxonomy" id="2769"/>
    <lineage>
        <taxon>Eukaryota</taxon>
        <taxon>Rhodophyta</taxon>
        <taxon>Florideophyceae</taxon>
        <taxon>Rhodymeniophycidae</taxon>
        <taxon>Gigartinales</taxon>
        <taxon>Gigartinaceae</taxon>
        <taxon>Chondrus</taxon>
    </lineage>
</organism>
<dbReference type="Gramene" id="CDF36069">
    <property type="protein sequence ID" value="CDF36069"/>
    <property type="gene ID" value="CHC_T00004492001"/>
</dbReference>
<keyword evidence="2" id="KW-1185">Reference proteome</keyword>
<dbReference type="Proteomes" id="UP000012073">
    <property type="component" value="Unassembled WGS sequence"/>
</dbReference>
<dbReference type="EMBL" id="HG001759">
    <property type="protein sequence ID" value="CDF36069.1"/>
    <property type="molecule type" value="Genomic_DNA"/>
</dbReference>
<accession>R7QDC4</accession>
<protein>
    <submittedName>
        <fullName evidence="1">Uncharacterized protein</fullName>
    </submittedName>
</protein>
<dbReference type="AlphaFoldDB" id="R7QDC4"/>
<reference evidence="2" key="1">
    <citation type="journal article" date="2013" name="Proc. Natl. Acad. Sci. U.S.A.">
        <title>Genome structure and metabolic features in the red seaweed Chondrus crispus shed light on evolution of the Archaeplastida.</title>
        <authorList>
            <person name="Collen J."/>
            <person name="Porcel B."/>
            <person name="Carre W."/>
            <person name="Ball S.G."/>
            <person name="Chaparro C."/>
            <person name="Tonon T."/>
            <person name="Barbeyron T."/>
            <person name="Michel G."/>
            <person name="Noel B."/>
            <person name="Valentin K."/>
            <person name="Elias M."/>
            <person name="Artiguenave F."/>
            <person name="Arun A."/>
            <person name="Aury J.M."/>
            <person name="Barbosa-Neto J.F."/>
            <person name="Bothwell J.H."/>
            <person name="Bouget F.Y."/>
            <person name="Brillet L."/>
            <person name="Cabello-Hurtado F."/>
            <person name="Capella-Gutierrez S."/>
            <person name="Charrier B."/>
            <person name="Cladiere L."/>
            <person name="Cock J.M."/>
            <person name="Coelho S.M."/>
            <person name="Colleoni C."/>
            <person name="Czjzek M."/>
            <person name="Da Silva C."/>
            <person name="Delage L."/>
            <person name="Denoeud F."/>
            <person name="Deschamps P."/>
            <person name="Dittami S.M."/>
            <person name="Gabaldon T."/>
            <person name="Gachon C.M."/>
            <person name="Groisillier A."/>
            <person name="Herve C."/>
            <person name="Jabbari K."/>
            <person name="Katinka M."/>
            <person name="Kloareg B."/>
            <person name="Kowalczyk N."/>
            <person name="Labadie K."/>
            <person name="Leblanc C."/>
            <person name="Lopez P.J."/>
            <person name="McLachlan D.H."/>
            <person name="Meslet-Cladiere L."/>
            <person name="Moustafa A."/>
            <person name="Nehr Z."/>
            <person name="Nyvall Collen P."/>
            <person name="Panaud O."/>
            <person name="Partensky F."/>
            <person name="Poulain J."/>
            <person name="Rensing S.A."/>
            <person name="Rousvoal S."/>
            <person name="Samson G."/>
            <person name="Symeonidi A."/>
            <person name="Weissenbach J."/>
            <person name="Zambounis A."/>
            <person name="Wincker P."/>
            <person name="Boyen C."/>
        </authorList>
    </citation>
    <scope>NUCLEOTIDE SEQUENCE [LARGE SCALE GENOMIC DNA]</scope>
    <source>
        <strain evidence="2">cv. Stackhouse</strain>
    </source>
</reference>